<dbReference type="Pfam" id="PF01476">
    <property type="entry name" value="LysM"/>
    <property type="match status" value="3"/>
</dbReference>
<gene>
    <name evidence="3" type="ORF">A10D4_06121</name>
</gene>
<dbReference type="GO" id="GO:0000270">
    <property type="term" value="P:peptidoglycan metabolic process"/>
    <property type="evidence" value="ECO:0007669"/>
    <property type="project" value="InterPro"/>
</dbReference>
<reference evidence="3 4" key="1">
    <citation type="journal article" date="2012" name="J. Bacteriol.">
        <title>Genome Sequence of Idiomarina xiamenensis Type Strain 10-D-4.</title>
        <authorList>
            <person name="Lai Q."/>
            <person name="Wang L."/>
            <person name="Wang W."/>
            <person name="Shao Z."/>
        </authorList>
    </citation>
    <scope>NUCLEOTIDE SEQUENCE [LARGE SCALE GENOMIC DNA]</scope>
    <source>
        <strain evidence="3 4">10-D-4</strain>
    </source>
</reference>
<dbReference type="eggNOG" id="COG1388">
    <property type="taxonomic scope" value="Bacteria"/>
</dbReference>
<comment type="similarity">
    <text evidence="1">Belongs to the transglycosylase Slt family.</text>
</comment>
<protein>
    <submittedName>
        <fullName evidence="3">Soluble lytic murein transglycosylase</fullName>
    </submittedName>
</protein>
<dbReference type="InterPro" id="IPR036779">
    <property type="entry name" value="LysM_dom_sf"/>
</dbReference>
<dbReference type="PANTHER" id="PTHR33734">
    <property type="entry name" value="LYSM DOMAIN-CONTAINING GPI-ANCHORED PROTEIN 2"/>
    <property type="match status" value="1"/>
</dbReference>
<evidence type="ECO:0000256" key="1">
    <source>
        <dbReference type="ARBA" id="ARBA00007734"/>
    </source>
</evidence>
<proteinExistence type="inferred from homology"/>
<feature type="domain" description="LysM" evidence="2">
    <location>
        <begin position="428"/>
        <end position="472"/>
    </location>
</feature>
<dbReference type="Pfam" id="PF01464">
    <property type="entry name" value="SLT"/>
    <property type="match status" value="1"/>
</dbReference>
<dbReference type="SMART" id="SM00257">
    <property type="entry name" value="LysM"/>
    <property type="match status" value="3"/>
</dbReference>
<dbReference type="OrthoDB" id="9815002at2"/>
<dbReference type="Gene3D" id="3.10.350.10">
    <property type="entry name" value="LysM domain"/>
    <property type="match status" value="3"/>
</dbReference>
<dbReference type="GO" id="GO:0016020">
    <property type="term" value="C:membrane"/>
    <property type="evidence" value="ECO:0007669"/>
    <property type="project" value="InterPro"/>
</dbReference>
<dbReference type="SUPFAM" id="SSF53955">
    <property type="entry name" value="Lysozyme-like"/>
    <property type="match status" value="1"/>
</dbReference>
<dbReference type="GO" id="GO:0008932">
    <property type="term" value="F:lytic endotransglycosylase activity"/>
    <property type="evidence" value="ECO:0007669"/>
    <property type="project" value="TreeGrafter"/>
</dbReference>
<dbReference type="STRING" id="740709.A10D4_06121"/>
<dbReference type="Gene3D" id="1.10.530.10">
    <property type="match status" value="1"/>
</dbReference>
<dbReference type="PROSITE" id="PS51782">
    <property type="entry name" value="LYSM"/>
    <property type="match status" value="3"/>
</dbReference>
<name>K2JLB0_9GAMM</name>
<dbReference type="PANTHER" id="PTHR33734:SF22">
    <property type="entry name" value="MEMBRANE-BOUND LYTIC MUREIN TRANSGLYCOSYLASE D"/>
    <property type="match status" value="1"/>
</dbReference>
<dbReference type="InterPro" id="IPR000189">
    <property type="entry name" value="Transglyc_AS"/>
</dbReference>
<dbReference type="EMBL" id="AMRG01000006">
    <property type="protein sequence ID" value="EKE84246.1"/>
    <property type="molecule type" value="Genomic_DNA"/>
</dbReference>
<dbReference type="AlphaFoldDB" id="K2JLB0"/>
<dbReference type="FunFam" id="1.10.530.10:FF:000004">
    <property type="entry name" value="Membrane-bound lytic murein transglycosylase D"/>
    <property type="match status" value="1"/>
</dbReference>
<feature type="domain" description="LysM" evidence="2">
    <location>
        <begin position="354"/>
        <end position="397"/>
    </location>
</feature>
<evidence type="ECO:0000259" key="2">
    <source>
        <dbReference type="PROSITE" id="PS51782"/>
    </source>
</evidence>
<comment type="caution">
    <text evidence="3">The sequence shown here is derived from an EMBL/GenBank/DDBJ whole genome shotgun (WGS) entry which is preliminary data.</text>
</comment>
<dbReference type="PROSITE" id="PS51257">
    <property type="entry name" value="PROKAR_LIPOPROTEIN"/>
    <property type="match status" value="1"/>
</dbReference>
<dbReference type="InterPro" id="IPR018392">
    <property type="entry name" value="LysM"/>
</dbReference>
<dbReference type="CDD" id="cd00118">
    <property type="entry name" value="LysM"/>
    <property type="match status" value="3"/>
</dbReference>
<evidence type="ECO:0000313" key="3">
    <source>
        <dbReference type="EMBL" id="EKE84246.1"/>
    </source>
</evidence>
<dbReference type="eggNOG" id="COG0741">
    <property type="taxonomic scope" value="Bacteria"/>
</dbReference>
<dbReference type="Proteomes" id="UP000014115">
    <property type="component" value="Unassembled WGS sequence"/>
</dbReference>
<sequence length="542" mass="61217">MIKNVAASSLCGLTLILSGCQLTSTNDAEPAVANHATGPQSLPLQQGLQAFALTSPIAKQAPVATDTVTAQAVVSPQQQALLWQRIRMQMKLAIPDNKRIDVQRQWYLRNPHYMERVAKRAAPFLYMIVEQVEARDMPLELALLPIVESAFDPFAYSHGRASGIWQFIPGTAQHFGLGIDWWYDGRRDVYAATEAALDYLSYLHKYFDGNWMQALAAYNSGEGRVANAIRKNKRAHKPTDFWSLDLPRETRAYVPKLLALADILKNNDAYGFDWYPIDNVPQLERIELDSQIDLAKAAELADMPLADLQMLNAGYNRWATAPDGPHRLLIPLQKAASFEEKLAALDKQEWLQWTRHEVKSGENLLLIAKRYHTTPDVIQQANNINGSIIRAGDHLLIPVAATELDDYVLSAGQRLAASQSRQHGSQRIDYVVNRGDTLWDISREYKVNLRSLAKWNGMAPTDPLRPGQKLAIWLTSKQAKNSDGVIRKVTYQVRNGDSLARIANRFNVTIKQIEHWNQINRRNYLQPGQRLQLFVDVTRVNI</sequence>
<dbReference type="InterPro" id="IPR023346">
    <property type="entry name" value="Lysozyme-like_dom_sf"/>
</dbReference>
<dbReference type="RefSeq" id="WP_008488387.1">
    <property type="nucleotide sequence ID" value="NZ_AMRG01000006.1"/>
</dbReference>
<organism evidence="3 4">
    <name type="scientific">Idiomarina xiamenensis 10-D-4</name>
    <dbReference type="NCBI Taxonomy" id="740709"/>
    <lineage>
        <taxon>Bacteria</taxon>
        <taxon>Pseudomonadati</taxon>
        <taxon>Pseudomonadota</taxon>
        <taxon>Gammaproteobacteria</taxon>
        <taxon>Alteromonadales</taxon>
        <taxon>Idiomarinaceae</taxon>
        <taxon>Idiomarina</taxon>
    </lineage>
</organism>
<dbReference type="PATRIC" id="fig|740709.3.peg.1251"/>
<dbReference type="CDD" id="cd16894">
    <property type="entry name" value="MltD-like"/>
    <property type="match status" value="1"/>
</dbReference>
<feature type="domain" description="LysM" evidence="2">
    <location>
        <begin position="489"/>
        <end position="533"/>
    </location>
</feature>
<evidence type="ECO:0000313" key="4">
    <source>
        <dbReference type="Proteomes" id="UP000014115"/>
    </source>
</evidence>
<dbReference type="SUPFAM" id="SSF54106">
    <property type="entry name" value="LysM domain"/>
    <property type="match status" value="3"/>
</dbReference>
<keyword evidence="4" id="KW-1185">Reference proteome</keyword>
<dbReference type="InterPro" id="IPR008258">
    <property type="entry name" value="Transglycosylase_SLT_dom_1"/>
</dbReference>
<dbReference type="PROSITE" id="PS00922">
    <property type="entry name" value="TRANSGLYCOSYLASE"/>
    <property type="match status" value="1"/>
</dbReference>
<accession>K2JLB0</accession>